<organism evidence="8 9">
    <name type="scientific">Paenibacillus larvae subsp. larvae DSM 25430</name>
    <dbReference type="NCBI Taxonomy" id="697284"/>
    <lineage>
        <taxon>Bacteria</taxon>
        <taxon>Bacillati</taxon>
        <taxon>Bacillota</taxon>
        <taxon>Bacilli</taxon>
        <taxon>Bacillales</taxon>
        <taxon>Paenibacillaceae</taxon>
        <taxon>Paenibacillus</taxon>
    </lineage>
</organism>
<evidence type="ECO:0000259" key="7">
    <source>
        <dbReference type="Pfam" id="PF13462"/>
    </source>
</evidence>
<keyword evidence="6" id="KW-0812">Transmembrane</keyword>
<dbReference type="InterPro" id="IPR036249">
    <property type="entry name" value="Thioredoxin-like_sf"/>
</dbReference>
<evidence type="ECO:0000256" key="4">
    <source>
        <dbReference type="ARBA" id="ARBA00023157"/>
    </source>
</evidence>
<dbReference type="Proteomes" id="UP000029431">
    <property type="component" value="Chromosome"/>
</dbReference>
<evidence type="ECO:0000313" key="8">
    <source>
        <dbReference type="EMBL" id="AHD05478.1"/>
    </source>
</evidence>
<dbReference type="PANTHER" id="PTHR13887:SF14">
    <property type="entry name" value="DISULFIDE BOND FORMATION PROTEIN D"/>
    <property type="match status" value="1"/>
</dbReference>
<keyword evidence="6" id="KW-1133">Transmembrane helix</keyword>
<evidence type="ECO:0000256" key="3">
    <source>
        <dbReference type="ARBA" id="ARBA00023002"/>
    </source>
</evidence>
<evidence type="ECO:0000313" key="9">
    <source>
        <dbReference type="Proteomes" id="UP000029431"/>
    </source>
</evidence>
<dbReference type="Gene3D" id="3.40.30.10">
    <property type="entry name" value="Glutaredoxin"/>
    <property type="match status" value="1"/>
</dbReference>
<feature type="transmembrane region" description="Helical" evidence="6">
    <location>
        <begin position="24"/>
        <end position="52"/>
    </location>
</feature>
<dbReference type="AlphaFoldDB" id="V9W5N7"/>
<dbReference type="SUPFAM" id="SSF52833">
    <property type="entry name" value="Thioredoxin-like"/>
    <property type="match status" value="1"/>
</dbReference>
<keyword evidence="9" id="KW-1185">Reference proteome</keyword>
<keyword evidence="3" id="KW-0560">Oxidoreductase</keyword>
<dbReference type="PANTHER" id="PTHR13887">
    <property type="entry name" value="GLUTATHIONE S-TRANSFERASE KAPPA"/>
    <property type="match status" value="1"/>
</dbReference>
<feature type="transmembrane region" description="Helical" evidence="6">
    <location>
        <begin position="101"/>
        <end position="122"/>
    </location>
</feature>
<evidence type="ECO:0000256" key="6">
    <source>
        <dbReference type="SAM" id="Phobius"/>
    </source>
</evidence>
<gene>
    <name evidence="8" type="ORF">ERIC2_c16550</name>
</gene>
<sequence>MVLSQFPFVRGGWSLQKPSRSSKIFIALLFLFVIVATLLAAASVNLLVIVVLSKLYPDDVSVGGAMSGMVFSIGMLFIFRLFILAGSLFELGTQIWFKRSLFWRGLVNAGLCYGFTWLYIILPCKKWTETVLPKLDQDYIQSGKAAVYVLDYPFLGPDSNLAALAGETLYQQNHEFFETYHKLMMEKQKNEKSNWATKDFLLNLVKEGIPGADLQQFEKDLDAGTYLQQMKKDKEIGKRLAIPGTPTIYVNGLPAENADYETVKALIEQELAK</sequence>
<dbReference type="EMBL" id="CP003355">
    <property type="protein sequence ID" value="AHD05478.1"/>
    <property type="molecule type" value="Genomic_DNA"/>
</dbReference>
<accession>V9W5N7</accession>
<evidence type="ECO:0000256" key="2">
    <source>
        <dbReference type="ARBA" id="ARBA00022729"/>
    </source>
</evidence>
<dbReference type="GO" id="GO:0016491">
    <property type="term" value="F:oxidoreductase activity"/>
    <property type="evidence" value="ECO:0007669"/>
    <property type="project" value="UniProtKB-KW"/>
</dbReference>
<dbReference type="HOGENOM" id="CLU_1018792_0_0_9"/>
<protein>
    <submittedName>
        <fullName evidence="8">Putative disulfide bond formation protein</fullName>
    </submittedName>
</protein>
<comment type="similarity">
    <text evidence="1">Belongs to the thioredoxin family. DsbA subfamily.</text>
</comment>
<keyword evidence="2" id="KW-0732">Signal</keyword>
<dbReference type="KEGG" id="plv:ERIC2_c16550"/>
<keyword evidence="4" id="KW-1015">Disulfide bond</keyword>
<feature type="transmembrane region" description="Helical" evidence="6">
    <location>
        <begin position="64"/>
        <end position="89"/>
    </location>
</feature>
<keyword evidence="5" id="KW-0676">Redox-active center</keyword>
<keyword evidence="6" id="KW-0472">Membrane</keyword>
<reference evidence="8 9" key="1">
    <citation type="journal article" date="2014" name="PLoS ONE">
        <title>How to Kill the Honey Bee Larva: Genomic Potential and Virulence Mechanisms of Paenibacillus larvae.</title>
        <authorList>
            <person name="Djukic M."/>
            <person name="Brzuszkiewicz E."/>
            <person name="Funfhaus A."/>
            <person name="Voss J."/>
            <person name="Gollnow K."/>
            <person name="Poppinga L."/>
            <person name="Liesegang H."/>
            <person name="Garcia-Gonzalez E."/>
            <person name="Genersch E."/>
            <person name="Daniel R."/>
        </authorList>
    </citation>
    <scope>NUCLEOTIDE SEQUENCE [LARGE SCALE GENOMIC DNA]</scope>
    <source>
        <strain evidence="8 9">DSM 25430</strain>
    </source>
</reference>
<feature type="domain" description="Thioredoxin-like fold" evidence="7">
    <location>
        <begin position="124"/>
        <end position="268"/>
    </location>
</feature>
<dbReference type="InterPro" id="IPR012336">
    <property type="entry name" value="Thioredoxin-like_fold"/>
</dbReference>
<dbReference type="eggNOG" id="COG1651">
    <property type="taxonomic scope" value="Bacteria"/>
</dbReference>
<dbReference type="PATRIC" id="fig|697284.3.peg.1592"/>
<evidence type="ECO:0000256" key="1">
    <source>
        <dbReference type="ARBA" id="ARBA00005791"/>
    </source>
</evidence>
<evidence type="ECO:0000256" key="5">
    <source>
        <dbReference type="ARBA" id="ARBA00023284"/>
    </source>
</evidence>
<name>V9W5N7_9BACL</name>
<proteinExistence type="inferred from homology"/>
<dbReference type="Pfam" id="PF13462">
    <property type="entry name" value="Thioredoxin_4"/>
    <property type="match status" value="1"/>
</dbReference>